<organism evidence="2 3">
    <name type="scientific">Caerostris extrusa</name>
    <name type="common">Bark spider</name>
    <name type="synonym">Caerostris bankana</name>
    <dbReference type="NCBI Taxonomy" id="172846"/>
    <lineage>
        <taxon>Eukaryota</taxon>
        <taxon>Metazoa</taxon>
        <taxon>Ecdysozoa</taxon>
        <taxon>Arthropoda</taxon>
        <taxon>Chelicerata</taxon>
        <taxon>Arachnida</taxon>
        <taxon>Araneae</taxon>
        <taxon>Araneomorphae</taxon>
        <taxon>Entelegynae</taxon>
        <taxon>Araneoidea</taxon>
        <taxon>Araneidae</taxon>
        <taxon>Caerostris</taxon>
    </lineage>
</organism>
<reference evidence="2 3" key="1">
    <citation type="submission" date="2021-06" db="EMBL/GenBank/DDBJ databases">
        <title>Caerostris extrusa draft genome.</title>
        <authorList>
            <person name="Kono N."/>
            <person name="Arakawa K."/>
        </authorList>
    </citation>
    <scope>NUCLEOTIDE SEQUENCE [LARGE SCALE GENOMIC DNA]</scope>
</reference>
<keyword evidence="3" id="KW-1185">Reference proteome</keyword>
<feature type="region of interest" description="Disordered" evidence="1">
    <location>
        <begin position="1"/>
        <end position="29"/>
    </location>
</feature>
<sequence length="184" mass="20235">MCAQLWKQKSSKLPAKPRPGVEASAGPQGSMTLEASSGSLIVPRAFISSLSSGCRLLGSVLRQRGHFYFSCSNRFQLLDSNCALLQNSGLSPNVQHVLTESELTPYYCKARLAKPFKVISTRGIDMVVCHCGACERPILERREESVLAMMNEQLVSLKTEVCNGFWESSHSYLELSSSHTSFGK</sequence>
<gene>
    <name evidence="2" type="ORF">CEXT_65211</name>
</gene>
<protein>
    <submittedName>
        <fullName evidence="2">Uncharacterized protein</fullName>
    </submittedName>
</protein>
<dbReference type="EMBL" id="BPLR01014437">
    <property type="protein sequence ID" value="GIY68770.1"/>
    <property type="molecule type" value="Genomic_DNA"/>
</dbReference>
<dbReference type="AlphaFoldDB" id="A0AAV4VER2"/>
<evidence type="ECO:0000256" key="1">
    <source>
        <dbReference type="SAM" id="MobiDB-lite"/>
    </source>
</evidence>
<evidence type="ECO:0000313" key="3">
    <source>
        <dbReference type="Proteomes" id="UP001054945"/>
    </source>
</evidence>
<accession>A0AAV4VER2</accession>
<proteinExistence type="predicted"/>
<name>A0AAV4VER2_CAEEX</name>
<comment type="caution">
    <text evidence="2">The sequence shown here is derived from an EMBL/GenBank/DDBJ whole genome shotgun (WGS) entry which is preliminary data.</text>
</comment>
<evidence type="ECO:0000313" key="2">
    <source>
        <dbReference type="EMBL" id="GIY68770.1"/>
    </source>
</evidence>
<dbReference type="Proteomes" id="UP001054945">
    <property type="component" value="Unassembled WGS sequence"/>
</dbReference>